<comment type="caution">
    <text evidence="5">The sequence shown here is derived from an EMBL/GenBank/DDBJ whole genome shotgun (WGS) entry which is preliminary data.</text>
</comment>
<dbReference type="Proteomes" id="UP001500751">
    <property type="component" value="Unassembled WGS sequence"/>
</dbReference>
<organism evidence="5 6">
    <name type="scientific">Catenulispora yoronensis</name>
    <dbReference type="NCBI Taxonomy" id="450799"/>
    <lineage>
        <taxon>Bacteria</taxon>
        <taxon>Bacillati</taxon>
        <taxon>Actinomycetota</taxon>
        <taxon>Actinomycetes</taxon>
        <taxon>Catenulisporales</taxon>
        <taxon>Catenulisporaceae</taxon>
        <taxon>Catenulispora</taxon>
    </lineage>
</organism>
<dbReference type="InterPro" id="IPR002509">
    <property type="entry name" value="NODB_dom"/>
</dbReference>
<keyword evidence="6" id="KW-1185">Reference proteome</keyword>
<name>A0ABN2TQ88_9ACTN</name>
<evidence type="ECO:0000256" key="1">
    <source>
        <dbReference type="ARBA" id="ARBA00022723"/>
    </source>
</evidence>
<dbReference type="SUPFAM" id="SSF88713">
    <property type="entry name" value="Glycoside hydrolase/deacetylase"/>
    <property type="match status" value="1"/>
</dbReference>
<protein>
    <submittedName>
        <fullName evidence="5">Polysaccharide deacetylase family protein</fullName>
    </submittedName>
</protein>
<feature type="region of interest" description="Disordered" evidence="3">
    <location>
        <begin position="47"/>
        <end position="119"/>
    </location>
</feature>
<proteinExistence type="predicted"/>
<evidence type="ECO:0000256" key="3">
    <source>
        <dbReference type="SAM" id="MobiDB-lite"/>
    </source>
</evidence>
<dbReference type="PROSITE" id="PS51677">
    <property type="entry name" value="NODB"/>
    <property type="match status" value="1"/>
</dbReference>
<evidence type="ECO:0000259" key="4">
    <source>
        <dbReference type="PROSITE" id="PS51677"/>
    </source>
</evidence>
<dbReference type="CDD" id="cd10917">
    <property type="entry name" value="CE4_NodB_like_6s_7s"/>
    <property type="match status" value="1"/>
</dbReference>
<evidence type="ECO:0000256" key="2">
    <source>
        <dbReference type="ARBA" id="ARBA00022801"/>
    </source>
</evidence>
<gene>
    <name evidence="5" type="ORF">GCM10009839_10470</name>
</gene>
<evidence type="ECO:0000313" key="5">
    <source>
        <dbReference type="EMBL" id="GAA2016700.1"/>
    </source>
</evidence>
<dbReference type="InterPro" id="IPR050248">
    <property type="entry name" value="Polysacc_deacetylase_ArnD"/>
</dbReference>
<dbReference type="InterPro" id="IPR011330">
    <property type="entry name" value="Glyco_hydro/deAcase_b/a-brl"/>
</dbReference>
<sequence length="310" mass="31733">MRPEGVSVSGLDPQNHPRGARLPGAGDDRVSRRLLLGVGGVLLLSGCADKSKPSVAGGSGTGPTAPQARNGGAPFPGGDPGADTSTAPGDSHSNDSPPPDNTPPPGATGIDPAPAAGKPQYYVHEGDKAIALTIDDGPSAKYTAQVLALLAQYKIPATFCMIGGNAAKHASLVAEVTAAGHLVANHTYTHPDLSKLDAGAIRAEIERTTDTLTKAGAKPPTFFRAPGGAWSPAVFDTCAKLGLRPLDWSVDPRDWSRPGTDHIVSTVLGHTHTGSIILEHDGGGDRSQTVAALAKFLPQLLAAGYHFVQP</sequence>
<feature type="region of interest" description="Disordered" evidence="3">
    <location>
        <begin position="1"/>
        <end position="29"/>
    </location>
</feature>
<accession>A0ABN2TQ88</accession>
<keyword evidence="1" id="KW-0479">Metal-binding</keyword>
<evidence type="ECO:0000313" key="6">
    <source>
        <dbReference type="Proteomes" id="UP001500751"/>
    </source>
</evidence>
<dbReference type="PANTHER" id="PTHR10587">
    <property type="entry name" value="GLYCOSYL TRANSFERASE-RELATED"/>
    <property type="match status" value="1"/>
</dbReference>
<dbReference type="PANTHER" id="PTHR10587:SF133">
    <property type="entry name" value="CHITIN DEACETYLASE 1-RELATED"/>
    <property type="match status" value="1"/>
</dbReference>
<reference evidence="5 6" key="1">
    <citation type="journal article" date="2019" name="Int. J. Syst. Evol. Microbiol.">
        <title>The Global Catalogue of Microorganisms (GCM) 10K type strain sequencing project: providing services to taxonomists for standard genome sequencing and annotation.</title>
        <authorList>
            <consortium name="The Broad Institute Genomics Platform"/>
            <consortium name="The Broad Institute Genome Sequencing Center for Infectious Disease"/>
            <person name="Wu L."/>
            <person name="Ma J."/>
        </authorList>
    </citation>
    <scope>NUCLEOTIDE SEQUENCE [LARGE SCALE GENOMIC DNA]</scope>
    <source>
        <strain evidence="5 6">JCM 16014</strain>
    </source>
</reference>
<feature type="domain" description="NodB homology" evidence="4">
    <location>
        <begin position="128"/>
        <end position="308"/>
    </location>
</feature>
<dbReference type="Pfam" id="PF01522">
    <property type="entry name" value="Polysacc_deac_1"/>
    <property type="match status" value="1"/>
</dbReference>
<feature type="compositionally biased region" description="Pro residues" evidence="3">
    <location>
        <begin position="96"/>
        <end position="106"/>
    </location>
</feature>
<keyword evidence="2" id="KW-0378">Hydrolase</keyword>
<dbReference type="EMBL" id="BAAAQN010000004">
    <property type="protein sequence ID" value="GAA2016700.1"/>
    <property type="molecule type" value="Genomic_DNA"/>
</dbReference>
<dbReference type="Gene3D" id="3.20.20.370">
    <property type="entry name" value="Glycoside hydrolase/deacetylase"/>
    <property type="match status" value="1"/>
</dbReference>